<dbReference type="OrthoDB" id="9765330at2"/>
<protein>
    <submittedName>
        <fullName evidence="3">D-inositol 3-phosphate glycosyltransferase</fullName>
        <ecNumber evidence="3">2.4.1.250</ecNumber>
    </submittedName>
</protein>
<dbReference type="GO" id="GO:0102710">
    <property type="term" value="F:D-inositol-3-phosphate glycosyltransferase activity"/>
    <property type="evidence" value="ECO:0007669"/>
    <property type="project" value="UniProtKB-EC"/>
</dbReference>
<proteinExistence type="predicted"/>
<sequence length="758" mass="84992">MTKPVLEKIALVGDYLPRRCGIATFTHDLRNAVAQACDATCIVVPMNDAAGPYAYDKEVQFQVSEQEIEDYRAAADFLNFSNVDLVCLQHEFGIYGGPCGSHVLALLHDLRMPVVTTLHTVLSEPSQTQRAVMTQLIRFSTRLVVMTERSRQTLLEVYSVDPAQVDLIAHGIPAVPDTNQRDLKEQFNVEDKFVALTFGLLSPGKGIEHVLQAIPEIVSRFPDFIYLVLGATHPSLIREQGERYRISLERMAKELGITKHVSFYNRFVELEELTEFIGAADLYITPYLNVQQAVSGTLAYAFGCGQAVISTPYWHAEELLAEGRGVLVPFADSSAIAKEVIGLVDDDDRRKAMRARAYELGRSMTWEHVSRLYLESFHQSLEERSQHQKPLAVRTLDEQPLALPQMQLDHLEHLSDSTGIVQHAIFTIPDHSHGYCTDDNARALILTVLLEEQGKDSSIVQSLASRYAAFLNLAFDRETKRFRNFMSFDRQWLEDDGSDDSQGRALWALGTCIGRSRRSGLAGWALHLFQQAMPACENTTSPRTWALAIMGIQEYLRRYSGDRTAALMSERLAQRLIKMYEVTATDDWPWFENIATYNNARLSQALITHGRWSDDQRAADTGLRSLRWLCEQQLSPEGRFRPIGSNGFSREGGVAAVFDQQAIESHAMVSASIEAYASTKDPFWNEQAHLAFDWFLGRNDLGRPIYDAATGGCFDGLMDNQVNENQGAESTLAFLLSLVEMRQLAATMRVTSSASPKN</sequence>
<dbReference type="InterPro" id="IPR001296">
    <property type="entry name" value="Glyco_trans_1"/>
</dbReference>
<keyword evidence="3" id="KW-0328">Glycosyltransferase</keyword>
<dbReference type="CDD" id="cd03822">
    <property type="entry name" value="GT4_mannosyltransferase-like"/>
    <property type="match status" value="1"/>
</dbReference>
<name>A0A5C6E6X9_9BACT</name>
<accession>A0A5C6E6X9</accession>
<dbReference type="Proteomes" id="UP000318288">
    <property type="component" value="Unassembled WGS sequence"/>
</dbReference>
<dbReference type="Gene3D" id="3.40.50.2000">
    <property type="entry name" value="Glycogen Phosphorylase B"/>
    <property type="match status" value="2"/>
</dbReference>
<dbReference type="AlphaFoldDB" id="A0A5C6E6X9"/>
<feature type="domain" description="Glycosyl transferase family 1" evidence="1">
    <location>
        <begin position="183"/>
        <end position="359"/>
    </location>
</feature>
<dbReference type="PANTHER" id="PTHR12526">
    <property type="entry name" value="GLYCOSYLTRANSFERASE"/>
    <property type="match status" value="1"/>
</dbReference>
<feature type="domain" description="Glycosyltransferase subfamily 4-like N-terminal" evidence="2">
    <location>
        <begin position="21"/>
        <end position="172"/>
    </location>
</feature>
<organism evidence="3 4">
    <name type="scientific">Rubripirellula tenax</name>
    <dbReference type="NCBI Taxonomy" id="2528015"/>
    <lineage>
        <taxon>Bacteria</taxon>
        <taxon>Pseudomonadati</taxon>
        <taxon>Planctomycetota</taxon>
        <taxon>Planctomycetia</taxon>
        <taxon>Pirellulales</taxon>
        <taxon>Pirellulaceae</taxon>
        <taxon>Rubripirellula</taxon>
    </lineage>
</organism>
<evidence type="ECO:0000313" key="3">
    <source>
        <dbReference type="EMBL" id="TWU44598.1"/>
    </source>
</evidence>
<evidence type="ECO:0000259" key="2">
    <source>
        <dbReference type="Pfam" id="PF13439"/>
    </source>
</evidence>
<gene>
    <name evidence="3" type="primary">mshA_8</name>
    <name evidence="3" type="ORF">Poly51_60290</name>
</gene>
<evidence type="ECO:0000313" key="4">
    <source>
        <dbReference type="Proteomes" id="UP000318288"/>
    </source>
</evidence>
<dbReference type="Pfam" id="PF13439">
    <property type="entry name" value="Glyco_transf_4"/>
    <property type="match status" value="1"/>
</dbReference>
<evidence type="ECO:0000259" key="1">
    <source>
        <dbReference type="Pfam" id="PF00534"/>
    </source>
</evidence>
<dbReference type="InterPro" id="IPR008928">
    <property type="entry name" value="6-hairpin_glycosidase_sf"/>
</dbReference>
<dbReference type="EMBL" id="SJPW01000011">
    <property type="protein sequence ID" value="TWU44598.1"/>
    <property type="molecule type" value="Genomic_DNA"/>
</dbReference>
<comment type="caution">
    <text evidence="3">The sequence shown here is derived from an EMBL/GenBank/DDBJ whole genome shotgun (WGS) entry which is preliminary data.</text>
</comment>
<dbReference type="PANTHER" id="PTHR12526:SF572">
    <property type="entry name" value="BLL5144 PROTEIN"/>
    <property type="match status" value="1"/>
</dbReference>
<dbReference type="SUPFAM" id="SSF48208">
    <property type="entry name" value="Six-hairpin glycosidases"/>
    <property type="match status" value="1"/>
</dbReference>
<dbReference type="SUPFAM" id="SSF53756">
    <property type="entry name" value="UDP-Glycosyltransferase/glycogen phosphorylase"/>
    <property type="match status" value="1"/>
</dbReference>
<dbReference type="EC" id="2.4.1.250" evidence="3"/>
<reference evidence="3 4" key="1">
    <citation type="submission" date="2019-02" db="EMBL/GenBank/DDBJ databases">
        <title>Deep-cultivation of Planctomycetes and their phenomic and genomic characterization uncovers novel biology.</title>
        <authorList>
            <person name="Wiegand S."/>
            <person name="Jogler M."/>
            <person name="Boedeker C."/>
            <person name="Pinto D."/>
            <person name="Vollmers J."/>
            <person name="Rivas-Marin E."/>
            <person name="Kohn T."/>
            <person name="Peeters S.H."/>
            <person name="Heuer A."/>
            <person name="Rast P."/>
            <person name="Oberbeckmann S."/>
            <person name="Bunk B."/>
            <person name="Jeske O."/>
            <person name="Meyerdierks A."/>
            <person name="Storesund J.E."/>
            <person name="Kallscheuer N."/>
            <person name="Luecker S."/>
            <person name="Lage O.M."/>
            <person name="Pohl T."/>
            <person name="Merkel B.J."/>
            <person name="Hornburger P."/>
            <person name="Mueller R.-W."/>
            <person name="Bruemmer F."/>
            <person name="Labrenz M."/>
            <person name="Spormann A.M."/>
            <person name="Op Den Camp H."/>
            <person name="Overmann J."/>
            <person name="Amann R."/>
            <person name="Jetten M.S.M."/>
            <person name="Mascher T."/>
            <person name="Medema M.H."/>
            <person name="Devos D.P."/>
            <person name="Kaster A.-K."/>
            <person name="Ovreas L."/>
            <person name="Rohde M."/>
            <person name="Galperin M.Y."/>
            <person name="Jogler C."/>
        </authorList>
    </citation>
    <scope>NUCLEOTIDE SEQUENCE [LARGE SCALE GENOMIC DNA]</scope>
    <source>
        <strain evidence="3 4">Poly51</strain>
    </source>
</reference>
<keyword evidence="3" id="KW-0808">Transferase</keyword>
<dbReference type="InterPro" id="IPR028098">
    <property type="entry name" value="Glyco_trans_4-like_N"/>
</dbReference>
<dbReference type="GO" id="GO:0005975">
    <property type="term" value="P:carbohydrate metabolic process"/>
    <property type="evidence" value="ECO:0007669"/>
    <property type="project" value="InterPro"/>
</dbReference>
<keyword evidence="4" id="KW-1185">Reference proteome</keyword>
<dbReference type="Pfam" id="PF00534">
    <property type="entry name" value="Glycos_transf_1"/>
    <property type="match status" value="1"/>
</dbReference>
<dbReference type="RefSeq" id="WP_146462407.1">
    <property type="nucleotide sequence ID" value="NZ_SJPW01000011.1"/>
</dbReference>